<keyword evidence="1" id="KW-0472">Membrane</keyword>
<dbReference type="Proteomes" id="UP000256405">
    <property type="component" value="Unassembled WGS sequence"/>
</dbReference>
<evidence type="ECO:0000313" key="2">
    <source>
        <dbReference type="EMBL" id="REG88688.1"/>
    </source>
</evidence>
<evidence type="ECO:0000313" key="3">
    <source>
        <dbReference type="Proteomes" id="UP000256405"/>
    </source>
</evidence>
<keyword evidence="1" id="KW-0812">Transmembrane</keyword>
<feature type="transmembrane region" description="Helical" evidence="1">
    <location>
        <begin position="167"/>
        <end position="194"/>
    </location>
</feature>
<name>A0A3E0DVR0_9BACT</name>
<comment type="caution">
    <text evidence="2">The sequence shown here is derived from an EMBL/GenBank/DDBJ whole genome shotgun (WGS) entry which is preliminary data.</text>
</comment>
<evidence type="ECO:0000256" key="1">
    <source>
        <dbReference type="SAM" id="Phobius"/>
    </source>
</evidence>
<reference evidence="2 3" key="1">
    <citation type="submission" date="2018-08" db="EMBL/GenBank/DDBJ databases">
        <title>Genomic Encyclopedia of Archaeal and Bacterial Type Strains, Phase II (KMG-II): from individual species to whole genera.</title>
        <authorList>
            <person name="Goeker M."/>
        </authorList>
    </citation>
    <scope>NUCLEOTIDE SEQUENCE [LARGE SCALE GENOMIC DNA]</scope>
    <source>
        <strain evidence="2 3">DSM 15986</strain>
    </source>
</reference>
<keyword evidence="3" id="KW-1185">Reference proteome</keyword>
<protein>
    <submittedName>
        <fullName evidence="2">Uncharacterized protein</fullName>
    </submittedName>
</protein>
<proteinExistence type="predicted"/>
<organism evidence="2 3">
    <name type="scientific">Algoriphagus antarcticus</name>
    <dbReference type="NCBI Taxonomy" id="238540"/>
    <lineage>
        <taxon>Bacteria</taxon>
        <taxon>Pseudomonadati</taxon>
        <taxon>Bacteroidota</taxon>
        <taxon>Cytophagia</taxon>
        <taxon>Cytophagales</taxon>
        <taxon>Cyclobacteriaceae</taxon>
        <taxon>Algoriphagus</taxon>
    </lineage>
</organism>
<feature type="transmembrane region" description="Helical" evidence="1">
    <location>
        <begin position="21"/>
        <end position="48"/>
    </location>
</feature>
<feature type="transmembrane region" description="Helical" evidence="1">
    <location>
        <begin position="134"/>
        <end position="155"/>
    </location>
</feature>
<dbReference type="RefSeq" id="WP_086540890.1">
    <property type="nucleotide sequence ID" value="NZ_MSSW01000013.1"/>
</dbReference>
<gene>
    <name evidence="2" type="ORF">C8N25_108122</name>
</gene>
<keyword evidence="1" id="KW-1133">Transmembrane helix</keyword>
<feature type="transmembrane region" description="Helical" evidence="1">
    <location>
        <begin position="68"/>
        <end position="88"/>
    </location>
</feature>
<sequence>MRKAEQELAEIKSMMERSTRFLSLSGLAGILAGIYAFAGAGIAWYWIYFPDTAYDIEHHPIYSADLQVNLSAVALVVLVLAVGSAYLLSQNKSHRKSQKFWSPASKRFLLALFIPVLAGGLFSFALIHESAYKLLPSATLIFYGLGLINASHFTLGEIRNLGIGQLILGLIAAFFPDFGLICWALGFGVLHVIYGSMMYYRYDR</sequence>
<dbReference type="AlphaFoldDB" id="A0A3E0DVR0"/>
<feature type="transmembrane region" description="Helical" evidence="1">
    <location>
        <begin position="108"/>
        <end position="128"/>
    </location>
</feature>
<dbReference type="OrthoDB" id="1120881at2"/>
<accession>A0A3E0DVR0</accession>
<dbReference type="EMBL" id="QUNF01000008">
    <property type="protein sequence ID" value="REG88688.1"/>
    <property type="molecule type" value="Genomic_DNA"/>
</dbReference>